<protein>
    <submittedName>
        <fullName evidence="1">Uncharacterized protein</fullName>
    </submittedName>
</protein>
<name>A0AAE9KS11_9CAUD</name>
<accession>A0AAE9KS11</accession>
<gene>
    <name evidence="1" type="ORF">OTAKU_00290</name>
</gene>
<keyword evidence="2" id="KW-1185">Reference proteome</keyword>
<dbReference type="Proteomes" id="UP000830955">
    <property type="component" value="Segment"/>
</dbReference>
<reference evidence="1 2" key="1">
    <citation type="submission" date="2022-03" db="EMBL/GenBank/DDBJ databases">
        <authorList>
            <person name="Friedrich I."/>
            <person name="Schneider D."/>
            <person name="Poehlein A."/>
            <person name="Hertel R."/>
            <person name="Daniel R."/>
        </authorList>
    </citation>
    <scope>NUCLEOTIDE SEQUENCE [LARGE SCALE GENOMIC DNA]</scope>
</reference>
<dbReference type="EMBL" id="ON087563">
    <property type="protein sequence ID" value="UPU16018.1"/>
    <property type="molecule type" value="Genomic_DNA"/>
</dbReference>
<evidence type="ECO:0000313" key="1">
    <source>
        <dbReference type="EMBL" id="UPU16018.1"/>
    </source>
</evidence>
<evidence type="ECO:0000313" key="2">
    <source>
        <dbReference type="Proteomes" id="UP000830955"/>
    </source>
</evidence>
<sequence>MTIIEMIKNLAQRNSVVASADVLAVFAELEAKDNHIAELETKLATLADINLPARRDDSYDWDGASPSGAFNTCRSICGLMFRQQLRAAGFTVEGDA</sequence>
<organism evidence="1 2">
    <name type="scientific">Serratia phage vB_SmaM-Otaku</name>
    <dbReference type="NCBI Taxonomy" id="2932867"/>
    <lineage>
        <taxon>Viruses</taxon>
        <taxon>Duplodnaviria</taxon>
        <taxon>Heunggongvirae</taxon>
        <taxon>Uroviricota</taxon>
        <taxon>Caudoviricetes</taxon>
        <taxon>Sarkviridae</taxon>
        <taxon>Otakuvirus</taxon>
        <taxon>Otakuvirus otaku</taxon>
    </lineage>
</organism>
<proteinExistence type="predicted"/>